<protein>
    <submittedName>
        <fullName evidence="1">Uncharacterized protein</fullName>
    </submittedName>
</protein>
<keyword evidence="2" id="KW-1185">Reference proteome</keyword>
<reference evidence="1 2" key="1">
    <citation type="submission" date="2019-02" db="EMBL/GenBank/DDBJ databases">
        <title>Deep-cultivation of Planctomycetes and their phenomic and genomic characterization uncovers novel biology.</title>
        <authorList>
            <person name="Wiegand S."/>
            <person name="Jogler M."/>
            <person name="Boedeker C."/>
            <person name="Pinto D."/>
            <person name="Vollmers J."/>
            <person name="Rivas-Marin E."/>
            <person name="Kohn T."/>
            <person name="Peeters S.H."/>
            <person name="Heuer A."/>
            <person name="Rast P."/>
            <person name="Oberbeckmann S."/>
            <person name="Bunk B."/>
            <person name="Jeske O."/>
            <person name="Meyerdierks A."/>
            <person name="Storesund J.E."/>
            <person name="Kallscheuer N."/>
            <person name="Luecker S."/>
            <person name="Lage O.M."/>
            <person name="Pohl T."/>
            <person name="Merkel B.J."/>
            <person name="Hornburger P."/>
            <person name="Mueller R.-W."/>
            <person name="Bruemmer F."/>
            <person name="Labrenz M."/>
            <person name="Spormann A.M."/>
            <person name="Op Den Camp H."/>
            <person name="Overmann J."/>
            <person name="Amann R."/>
            <person name="Jetten M.S.M."/>
            <person name="Mascher T."/>
            <person name="Medema M.H."/>
            <person name="Devos D.P."/>
            <person name="Kaster A.-K."/>
            <person name="Ovreas L."/>
            <person name="Rohde M."/>
            <person name="Galperin M.Y."/>
            <person name="Jogler C."/>
        </authorList>
    </citation>
    <scope>NUCLEOTIDE SEQUENCE [LARGE SCALE GENOMIC DNA]</scope>
    <source>
        <strain evidence="1 2">Poly59</strain>
    </source>
</reference>
<proteinExistence type="predicted"/>
<dbReference type="Proteomes" id="UP000317977">
    <property type="component" value="Unassembled WGS sequence"/>
</dbReference>
<dbReference type="EMBL" id="SJPX01000001">
    <property type="protein sequence ID" value="TWU57781.1"/>
    <property type="molecule type" value="Genomic_DNA"/>
</dbReference>
<dbReference type="AlphaFoldDB" id="A0A5C6FDZ3"/>
<name>A0A5C6FDZ3_9BACT</name>
<organism evidence="1 2">
    <name type="scientific">Rubripirellula reticaptiva</name>
    <dbReference type="NCBI Taxonomy" id="2528013"/>
    <lineage>
        <taxon>Bacteria</taxon>
        <taxon>Pseudomonadati</taxon>
        <taxon>Planctomycetota</taxon>
        <taxon>Planctomycetia</taxon>
        <taxon>Pirellulales</taxon>
        <taxon>Pirellulaceae</taxon>
        <taxon>Rubripirellula</taxon>
    </lineage>
</organism>
<sequence length="289" mass="31495">MQTIEKNREQNLRRMFQNAEINFKGRVGEETAAALGDDALAIVESSTGQNLRPHENAKSKVEEMFESALGFAYSEVKGVFPLLEDVVSSLAPIYGIFSSVKDLFSSINQFRKTVMERYRAAKAVAEISRGDAQAAAQGVTRMINGLLVSSGVGMLRSTAQIAGGLMTLPLDGGMLAGGIGKVFQLIQKLVSLGLDFAERKAGRVCLQQKILDARIFQASPLMGCYLITCSNTSDLVGMLGTHTSQEHWRIKVERSKQKIDFLQKSARDFIANSRLEVTGLPMGMVVRAA</sequence>
<comment type="caution">
    <text evidence="1">The sequence shown here is derived from an EMBL/GenBank/DDBJ whole genome shotgun (WGS) entry which is preliminary data.</text>
</comment>
<accession>A0A5C6FDZ3</accession>
<evidence type="ECO:0000313" key="2">
    <source>
        <dbReference type="Proteomes" id="UP000317977"/>
    </source>
</evidence>
<gene>
    <name evidence="1" type="ORF">Poly59_06900</name>
</gene>
<evidence type="ECO:0000313" key="1">
    <source>
        <dbReference type="EMBL" id="TWU57781.1"/>
    </source>
</evidence>